<sequence length="120" mass="13763">QQLNLDPNMSSLSKKPTKSKGKARLTEEEMNYKYQRVRMAESLAECDLDIRDSKLGHIDMEDFWARTKNVAGSPWMDKLVSSGMHFAAGIPVSVINNEFMMLVGHCYNKDTRYVKNEKSE</sequence>
<protein>
    <submittedName>
        <fullName evidence="2">Uncharacterized protein</fullName>
    </submittedName>
</protein>
<evidence type="ECO:0000256" key="1">
    <source>
        <dbReference type="SAM" id="MobiDB-lite"/>
    </source>
</evidence>
<dbReference type="AlphaFoldDB" id="A0AA38G2D2"/>
<accession>A0AA38G2D2</accession>
<reference evidence="2 3" key="1">
    <citation type="journal article" date="2021" name="Nat. Plants">
        <title>The Taxus genome provides insights into paclitaxel biosynthesis.</title>
        <authorList>
            <person name="Xiong X."/>
            <person name="Gou J."/>
            <person name="Liao Q."/>
            <person name="Li Y."/>
            <person name="Zhou Q."/>
            <person name="Bi G."/>
            <person name="Li C."/>
            <person name="Du R."/>
            <person name="Wang X."/>
            <person name="Sun T."/>
            <person name="Guo L."/>
            <person name="Liang H."/>
            <person name="Lu P."/>
            <person name="Wu Y."/>
            <person name="Zhang Z."/>
            <person name="Ro D.K."/>
            <person name="Shang Y."/>
            <person name="Huang S."/>
            <person name="Yan J."/>
        </authorList>
    </citation>
    <scope>NUCLEOTIDE SEQUENCE [LARGE SCALE GENOMIC DNA]</scope>
    <source>
        <strain evidence="2">Ta-2019</strain>
    </source>
</reference>
<evidence type="ECO:0000313" key="2">
    <source>
        <dbReference type="EMBL" id="KAH9314461.1"/>
    </source>
</evidence>
<feature type="non-terminal residue" evidence="2">
    <location>
        <position position="120"/>
    </location>
</feature>
<keyword evidence="3" id="KW-1185">Reference proteome</keyword>
<name>A0AA38G2D2_TAXCH</name>
<evidence type="ECO:0000313" key="3">
    <source>
        <dbReference type="Proteomes" id="UP000824469"/>
    </source>
</evidence>
<organism evidence="2 3">
    <name type="scientific">Taxus chinensis</name>
    <name type="common">Chinese yew</name>
    <name type="synonym">Taxus wallichiana var. chinensis</name>
    <dbReference type="NCBI Taxonomy" id="29808"/>
    <lineage>
        <taxon>Eukaryota</taxon>
        <taxon>Viridiplantae</taxon>
        <taxon>Streptophyta</taxon>
        <taxon>Embryophyta</taxon>
        <taxon>Tracheophyta</taxon>
        <taxon>Spermatophyta</taxon>
        <taxon>Pinopsida</taxon>
        <taxon>Pinidae</taxon>
        <taxon>Conifers II</taxon>
        <taxon>Cupressales</taxon>
        <taxon>Taxaceae</taxon>
        <taxon>Taxus</taxon>
    </lineage>
</organism>
<comment type="caution">
    <text evidence="2">The sequence shown here is derived from an EMBL/GenBank/DDBJ whole genome shotgun (WGS) entry which is preliminary data.</text>
</comment>
<feature type="compositionally biased region" description="Polar residues" evidence="1">
    <location>
        <begin position="1"/>
        <end position="14"/>
    </location>
</feature>
<dbReference type="Proteomes" id="UP000824469">
    <property type="component" value="Unassembled WGS sequence"/>
</dbReference>
<proteinExistence type="predicted"/>
<dbReference type="EMBL" id="JAHRHJ020000005">
    <property type="protein sequence ID" value="KAH9314461.1"/>
    <property type="molecule type" value="Genomic_DNA"/>
</dbReference>
<feature type="region of interest" description="Disordered" evidence="1">
    <location>
        <begin position="1"/>
        <end position="25"/>
    </location>
</feature>
<feature type="non-terminal residue" evidence="2">
    <location>
        <position position="1"/>
    </location>
</feature>
<gene>
    <name evidence="2" type="ORF">KI387_023088</name>
</gene>